<dbReference type="InterPro" id="IPR015422">
    <property type="entry name" value="PyrdxlP-dep_Trfase_small"/>
</dbReference>
<keyword evidence="7" id="KW-0032">Aminotransferase</keyword>
<evidence type="ECO:0000256" key="1">
    <source>
        <dbReference type="ARBA" id="ARBA00001933"/>
    </source>
</evidence>
<keyword evidence="3" id="KW-0663">Pyridoxal phosphate</keyword>
<comment type="cofactor">
    <cofactor evidence="1 5">
        <name>pyridoxal 5'-phosphate</name>
        <dbReference type="ChEBI" id="CHEBI:597326"/>
    </cofactor>
</comment>
<dbReference type="Gene3D" id="3.90.1150.10">
    <property type="entry name" value="Aspartate Aminotransferase, domain 1"/>
    <property type="match status" value="1"/>
</dbReference>
<dbReference type="PROSITE" id="PS00595">
    <property type="entry name" value="AA_TRANSFER_CLASS_5"/>
    <property type="match status" value="1"/>
</dbReference>
<evidence type="ECO:0000256" key="4">
    <source>
        <dbReference type="ARBA" id="ARBA00050776"/>
    </source>
</evidence>
<comment type="similarity">
    <text evidence="2">Belongs to the class-V pyridoxal-phosphate-dependent aminotransferase family. Csd subfamily.</text>
</comment>
<dbReference type="InterPro" id="IPR020578">
    <property type="entry name" value="Aminotrans_V_PyrdxlP_BS"/>
</dbReference>
<evidence type="ECO:0000256" key="3">
    <source>
        <dbReference type="ARBA" id="ARBA00022898"/>
    </source>
</evidence>
<dbReference type="RefSeq" id="WP_161838324.1">
    <property type="nucleotide sequence ID" value="NZ_CP048000.1"/>
</dbReference>
<name>A0A6P1TMT5_9FIRM</name>
<reference evidence="7 8" key="1">
    <citation type="submission" date="2020-01" db="EMBL/GenBank/DDBJ databases">
        <title>Genome analysis of Anaerocolumna sp. CBA3638.</title>
        <authorList>
            <person name="Kim J."/>
            <person name="Roh S.W."/>
        </authorList>
    </citation>
    <scope>NUCLEOTIDE SEQUENCE [LARGE SCALE GENOMIC DNA]</scope>
    <source>
        <strain evidence="7 8">CBA3638</strain>
    </source>
</reference>
<comment type="catalytic activity">
    <reaction evidence="4">
        <text>(sulfur carrier)-H + L-cysteine = (sulfur carrier)-SH + L-alanine</text>
        <dbReference type="Rhea" id="RHEA:43892"/>
        <dbReference type="Rhea" id="RHEA-COMP:14737"/>
        <dbReference type="Rhea" id="RHEA-COMP:14739"/>
        <dbReference type="ChEBI" id="CHEBI:29917"/>
        <dbReference type="ChEBI" id="CHEBI:35235"/>
        <dbReference type="ChEBI" id="CHEBI:57972"/>
        <dbReference type="ChEBI" id="CHEBI:64428"/>
        <dbReference type="EC" id="2.8.1.7"/>
    </reaction>
</comment>
<feature type="domain" description="Aminotransferase class V" evidence="6">
    <location>
        <begin position="32"/>
        <end position="422"/>
    </location>
</feature>
<gene>
    <name evidence="7" type="ORF">Ana3638_12535</name>
</gene>
<accession>A0A6P1TMT5</accession>
<dbReference type="GO" id="GO:0031071">
    <property type="term" value="F:cysteine desulfurase activity"/>
    <property type="evidence" value="ECO:0007669"/>
    <property type="project" value="UniProtKB-EC"/>
</dbReference>
<evidence type="ECO:0000256" key="5">
    <source>
        <dbReference type="RuleBase" id="RU004504"/>
    </source>
</evidence>
<dbReference type="InterPro" id="IPR015421">
    <property type="entry name" value="PyrdxlP-dep_Trfase_major"/>
</dbReference>
<dbReference type="PANTHER" id="PTHR43586">
    <property type="entry name" value="CYSTEINE DESULFURASE"/>
    <property type="match status" value="1"/>
</dbReference>
<dbReference type="AlphaFoldDB" id="A0A6P1TMT5"/>
<dbReference type="PANTHER" id="PTHR43586:SF8">
    <property type="entry name" value="CYSTEINE DESULFURASE 1, CHLOROPLASTIC"/>
    <property type="match status" value="1"/>
</dbReference>
<dbReference type="SUPFAM" id="SSF53383">
    <property type="entry name" value="PLP-dependent transferases"/>
    <property type="match status" value="1"/>
</dbReference>
<keyword evidence="8" id="KW-1185">Reference proteome</keyword>
<protein>
    <submittedName>
        <fullName evidence="7">Aminotransferase class V-fold PLP-dependent enzyme</fullName>
    </submittedName>
</protein>
<evidence type="ECO:0000313" key="8">
    <source>
        <dbReference type="Proteomes" id="UP000464314"/>
    </source>
</evidence>
<evidence type="ECO:0000256" key="2">
    <source>
        <dbReference type="ARBA" id="ARBA00010447"/>
    </source>
</evidence>
<proteinExistence type="inferred from homology"/>
<evidence type="ECO:0000259" key="6">
    <source>
        <dbReference type="Pfam" id="PF00266"/>
    </source>
</evidence>
<dbReference type="Gene3D" id="3.40.640.10">
    <property type="entry name" value="Type I PLP-dependent aspartate aminotransferase-like (Major domain)"/>
    <property type="match status" value="1"/>
</dbReference>
<keyword evidence="7" id="KW-0808">Transferase</keyword>
<organism evidence="7 8">
    <name type="scientific">Anaerocolumna sedimenticola</name>
    <dbReference type="NCBI Taxonomy" id="2696063"/>
    <lineage>
        <taxon>Bacteria</taxon>
        <taxon>Bacillati</taxon>
        <taxon>Bacillota</taxon>
        <taxon>Clostridia</taxon>
        <taxon>Lachnospirales</taxon>
        <taxon>Lachnospiraceae</taxon>
        <taxon>Anaerocolumna</taxon>
    </lineage>
</organism>
<dbReference type="GO" id="GO:0008483">
    <property type="term" value="F:transaminase activity"/>
    <property type="evidence" value="ECO:0007669"/>
    <property type="project" value="UniProtKB-KW"/>
</dbReference>
<dbReference type="KEGG" id="anr:Ana3638_12535"/>
<dbReference type="Pfam" id="PF00266">
    <property type="entry name" value="Aminotran_5"/>
    <property type="match status" value="1"/>
</dbReference>
<dbReference type="InterPro" id="IPR015424">
    <property type="entry name" value="PyrdxlP-dep_Trfase"/>
</dbReference>
<dbReference type="Proteomes" id="UP000464314">
    <property type="component" value="Chromosome"/>
</dbReference>
<dbReference type="InterPro" id="IPR000192">
    <property type="entry name" value="Aminotrans_V_dom"/>
</dbReference>
<dbReference type="EMBL" id="CP048000">
    <property type="protein sequence ID" value="QHQ61499.1"/>
    <property type="molecule type" value="Genomic_DNA"/>
</dbReference>
<evidence type="ECO:0000313" key="7">
    <source>
        <dbReference type="EMBL" id="QHQ61499.1"/>
    </source>
</evidence>
<sequence>MRHDPSNNNLRNLIIGAEQKIPLSDGTDVTAINFDNAATTPILYSVLKEINQFAPWYSSVHRGAGYKSKVSSDIYEQSRDVVQSFVNSDKERDIVIFTKNTTESINMLSFVLSQQKSHQKVILSTCMEHAANDLPWRNKFKVDYVEIDSLGRLSIEDLENKLIRYRGNVKLVSVTGASNVTGYLNPIHKIAAIAHKYDAKILVDGAQMVPHTSVDMKGFDTLEHIDYLAFSSHKMYAPFGSGVLIGPKRDFEEGNPFVQGGGAIRLVTPRHVEWDEPAGKDEAGTPNIMGVVALTAAIKTLQSVGMDNIYKIEKALYDYAISRMKNIPGIKFYSDPFKEDTISVIPFNLEGVYHHILPLILSGEAGIAVRNGFFCTHPYCERLLGLSEEDLNHYLEEDDDLFPGMVRASFGFYNNYKEIDKFLSILRKLAENKEYYINKYSNDLSLNQIKNEAGLCTSFSNFGC</sequence>